<keyword evidence="6" id="KW-1185">Reference proteome</keyword>
<gene>
    <name evidence="5" type="ORF">GMB86_07300</name>
</gene>
<dbReference type="Pfam" id="PF05651">
    <property type="entry name" value="Diacid_rec"/>
    <property type="match status" value="1"/>
</dbReference>
<feature type="domain" description="PucR C-terminal helix-turn-helix" evidence="3">
    <location>
        <begin position="339"/>
        <end position="393"/>
    </location>
</feature>
<evidence type="ECO:0000259" key="4">
    <source>
        <dbReference type="Pfam" id="PF17853"/>
    </source>
</evidence>
<accession>A0A6N8CNT4</accession>
<dbReference type="InterPro" id="IPR051448">
    <property type="entry name" value="CdaR-like_regulators"/>
</dbReference>
<proteinExistence type="inferred from homology"/>
<comment type="similarity">
    <text evidence="1">Belongs to the CdaR family.</text>
</comment>
<feature type="domain" description="CdaR GGDEF-like" evidence="4">
    <location>
        <begin position="142"/>
        <end position="284"/>
    </location>
</feature>
<reference evidence="5 6" key="1">
    <citation type="submission" date="2019-11" db="EMBL/GenBank/DDBJ databases">
        <title>Terrilactibacillus tamarindus sp. nov. BCM23-1 isolated from bark of Tamarindus indica.</title>
        <authorList>
            <person name="Kingkaew E."/>
            <person name="Tanasupawat S."/>
        </authorList>
    </citation>
    <scope>NUCLEOTIDE SEQUENCE [LARGE SCALE GENOMIC DNA]</scope>
    <source>
        <strain evidence="5 6">BCM23-1</strain>
    </source>
</reference>
<evidence type="ECO:0000259" key="2">
    <source>
        <dbReference type="Pfam" id="PF05651"/>
    </source>
</evidence>
<comment type="caution">
    <text evidence="5">The sequence shown here is derived from an EMBL/GenBank/DDBJ whole genome shotgun (WGS) entry which is preliminary data.</text>
</comment>
<evidence type="ECO:0000256" key="1">
    <source>
        <dbReference type="ARBA" id="ARBA00006754"/>
    </source>
</evidence>
<evidence type="ECO:0000313" key="5">
    <source>
        <dbReference type="EMBL" id="MTT31814.1"/>
    </source>
</evidence>
<dbReference type="Pfam" id="PF17853">
    <property type="entry name" value="GGDEF_2"/>
    <property type="match status" value="1"/>
</dbReference>
<evidence type="ECO:0000259" key="3">
    <source>
        <dbReference type="Pfam" id="PF13556"/>
    </source>
</evidence>
<dbReference type="InterPro" id="IPR041522">
    <property type="entry name" value="CdaR_GGDEF"/>
</dbReference>
<protein>
    <submittedName>
        <fullName evidence="5">Transcriptional regulator</fullName>
    </submittedName>
</protein>
<dbReference type="SUPFAM" id="SSF46689">
    <property type="entry name" value="Homeodomain-like"/>
    <property type="match status" value="1"/>
</dbReference>
<dbReference type="Gene3D" id="1.10.10.2840">
    <property type="entry name" value="PucR C-terminal helix-turn-helix domain"/>
    <property type="match status" value="1"/>
</dbReference>
<dbReference type="PANTHER" id="PTHR33744">
    <property type="entry name" value="CARBOHYDRATE DIACID REGULATOR"/>
    <property type="match status" value="1"/>
</dbReference>
<evidence type="ECO:0000313" key="6">
    <source>
        <dbReference type="Proteomes" id="UP000440978"/>
    </source>
</evidence>
<dbReference type="OrthoDB" id="9792148at2"/>
<dbReference type="InterPro" id="IPR008599">
    <property type="entry name" value="Diacid_rec"/>
</dbReference>
<dbReference type="PANTHER" id="PTHR33744:SF15">
    <property type="entry name" value="CARBOHYDRATE DIACID REGULATOR"/>
    <property type="match status" value="1"/>
</dbReference>
<name>A0A6N8CNT4_9BACI</name>
<dbReference type="EMBL" id="WNHB01000009">
    <property type="protein sequence ID" value="MTT31814.1"/>
    <property type="molecule type" value="Genomic_DNA"/>
</dbReference>
<dbReference type="InterPro" id="IPR009057">
    <property type="entry name" value="Homeodomain-like_sf"/>
</dbReference>
<dbReference type="InterPro" id="IPR042070">
    <property type="entry name" value="PucR_C-HTH_sf"/>
</dbReference>
<dbReference type="RefSeq" id="WP_155218223.1">
    <property type="nucleotide sequence ID" value="NZ_WNHB01000009.1"/>
</dbReference>
<dbReference type="Proteomes" id="UP000440978">
    <property type="component" value="Unassembled WGS sequence"/>
</dbReference>
<dbReference type="InterPro" id="IPR025736">
    <property type="entry name" value="PucR_C-HTH_dom"/>
</dbReference>
<dbReference type="Pfam" id="PF13556">
    <property type="entry name" value="HTH_30"/>
    <property type="match status" value="1"/>
</dbReference>
<organism evidence="5 6">
    <name type="scientific">Terrilactibacillus tamarindi</name>
    <dbReference type="NCBI Taxonomy" id="2599694"/>
    <lineage>
        <taxon>Bacteria</taxon>
        <taxon>Bacillati</taxon>
        <taxon>Bacillota</taxon>
        <taxon>Bacilli</taxon>
        <taxon>Bacillales</taxon>
        <taxon>Bacillaceae</taxon>
        <taxon>Terrilactibacillus</taxon>
    </lineage>
</organism>
<feature type="domain" description="Putative sugar diacid recognition" evidence="2">
    <location>
        <begin position="4"/>
        <end position="133"/>
    </location>
</feature>
<sequence length="414" mass="47950">MLLKDIAQNIVESTSEIIGHPITLIDDEGFIIGSTDRKRIGSFHDKTFHFMESSDMIFCEEEESSRLDNVLPGVVTPIFFNNHKIGVLGITGEPNKVKKYTLLVKSHVEMLCHELFKQEVMTLESKMLDTLVQYLLHFDNESDIKQIHLYAQMLGYDLNTPRVCLIIDINMQHSKILQKEKASCIIPPLQLLQQDIQLYLQQCFMDSDQDIICLLNPEQFILLKSSNLDEDEASFIEKIKFRLKKFNKYLESKHGLSAEVSVGSLYNQIKHTHISYKNALKALSAGKKNSSKLKLYHYLDWKIAINILSEEISPYMKEILKKKIYQLLNHHNYDDLSMTFLAYCRCNMNLSQTARTLFIHRNSLVYRLEKISELTSLDLSDFEQCVLLYMAIKNAEHGHLSNHYPSETEFVNSL</sequence>
<dbReference type="AlphaFoldDB" id="A0A6N8CNT4"/>